<feature type="domain" description="Integrase catalytic" evidence="21">
    <location>
        <begin position="452"/>
        <end position="622"/>
    </location>
</feature>
<evidence type="ECO:0000256" key="18">
    <source>
        <dbReference type="ARBA" id="ARBA00023172"/>
    </source>
</evidence>
<dbReference type="GO" id="GO:0003887">
    <property type="term" value="F:DNA-directed DNA polymerase activity"/>
    <property type="evidence" value="ECO:0007669"/>
    <property type="project" value="UniProtKB-KW"/>
</dbReference>
<evidence type="ECO:0000256" key="4">
    <source>
        <dbReference type="ARBA" id="ARBA00022670"/>
    </source>
</evidence>
<evidence type="ECO:0000256" key="11">
    <source>
        <dbReference type="ARBA" id="ARBA00022840"/>
    </source>
</evidence>
<keyword evidence="5" id="KW-0548">Nucleotidyltransferase</keyword>
<dbReference type="GO" id="GO:0006508">
    <property type="term" value="P:proteolysis"/>
    <property type="evidence" value="ECO:0007669"/>
    <property type="project" value="UniProtKB-KW"/>
</dbReference>
<gene>
    <name evidence="22" type="ORF">O181_042489</name>
</gene>
<evidence type="ECO:0000256" key="1">
    <source>
        <dbReference type="ARBA" id="ARBA00002180"/>
    </source>
</evidence>
<dbReference type="Pfam" id="PF22936">
    <property type="entry name" value="Pol_BBD"/>
    <property type="match status" value="1"/>
</dbReference>
<keyword evidence="6" id="KW-0540">Nuclease</keyword>
<keyword evidence="10" id="KW-0378">Hydrolase</keyword>
<dbReference type="GO" id="GO:0005524">
    <property type="term" value="F:ATP binding"/>
    <property type="evidence" value="ECO:0007669"/>
    <property type="project" value="UniProtKB-KW"/>
</dbReference>
<evidence type="ECO:0000256" key="17">
    <source>
        <dbReference type="ARBA" id="ARBA00023113"/>
    </source>
</evidence>
<dbReference type="GO" id="GO:0015074">
    <property type="term" value="P:DNA integration"/>
    <property type="evidence" value="ECO:0007669"/>
    <property type="project" value="UniProtKB-KW"/>
</dbReference>
<dbReference type="GO" id="GO:0006310">
    <property type="term" value="P:DNA recombination"/>
    <property type="evidence" value="ECO:0007669"/>
    <property type="project" value="UniProtKB-KW"/>
</dbReference>
<dbReference type="Pfam" id="PF14223">
    <property type="entry name" value="Retrotran_gag_2"/>
    <property type="match status" value="1"/>
</dbReference>
<evidence type="ECO:0000313" key="22">
    <source>
        <dbReference type="EMBL" id="MBW0502774.1"/>
    </source>
</evidence>
<evidence type="ECO:0000256" key="14">
    <source>
        <dbReference type="ARBA" id="ARBA00022908"/>
    </source>
</evidence>
<keyword evidence="9" id="KW-0255">Endonuclease</keyword>
<keyword evidence="12" id="KW-0460">Magnesium</keyword>
<keyword evidence="2" id="KW-0815">Transposition</keyword>
<dbReference type="Gene3D" id="3.30.420.10">
    <property type="entry name" value="Ribonuclease H-like superfamily/Ribonuclease H"/>
    <property type="match status" value="1"/>
</dbReference>
<keyword evidence="4" id="KW-0645">Protease</keyword>
<organism evidence="22 23">
    <name type="scientific">Austropuccinia psidii MF-1</name>
    <dbReference type="NCBI Taxonomy" id="1389203"/>
    <lineage>
        <taxon>Eukaryota</taxon>
        <taxon>Fungi</taxon>
        <taxon>Dikarya</taxon>
        <taxon>Basidiomycota</taxon>
        <taxon>Pucciniomycotina</taxon>
        <taxon>Pucciniomycetes</taxon>
        <taxon>Pucciniales</taxon>
        <taxon>Sphaerophragmiaceae</taxon>
        <taxon>Austropuccinia</taxon>
    </lineage>
</organism>
<keyword evidence="18" id="KW-0233">DNA recombination</keyword>
<sequence length="778" mass="88088">MAERLTDVKDVSNIPLLDGTNFGHWHMHMKTHLRSKDLIDVCEKSAPEDVSTHAVNKWSKASYEAINLITTRLTERVFQEVVNATTMEKANLLWAKIEDQYASKRAVNRGRVWMDWQRSFYDGNLQNYIDTCRKLMMELDAVSIIVPAELLSYSLLGKLGGDTNLHQFVENLTLNEDIIENPEKIRTRLQDLAHLNSAEKMPQNHSSMALLSNVEEPHKIFYFCAKGKHNLKCTTHKKEDCWSENPHLRPPRREKKRRILDATTHLTIAQALMTTPTPLQPREDQLILDCGATHHMFNSLKPFVNTPKATSIHVATGDANSKLSAVGIGTVKILNHNNTLTLKDCLYVPNLKCNLISLLELFKKQLTVNRKENVFSLNSNGKELMHGKIINKLMVIDYTIPKTLLTNQSDYLWHNRLGHPSDSVLRQLGLPTPQDNYLVCETNKAHKQPFKNHFEPALSTLDCVHMDVVGPINPPSVSGKRYFFTIVDQSSSYKIVKFLQKKSEVFKQFQATKIAMENAQDKKIEKLVSDRGGEFLNNEFKKLSNECGFIHIFSPPETPQHNAFAERANRTILQKAQCLLGESNLPANFWADAVNTAVLLSNLSPTASRENHSPHFLWTNTLARLSRLRKFGCRAVVHNLDRQVRWKLDPPGQPGILIVFPSIPQKNTTETFTTSLNEPVTPNIYQTSNAPQGRLDAKESPEPSNAIQLEGETLETAQEVTNPVATQTQAPRIKIIGPWHPTLIMSNLNDLNILPYKRRPAALLTTSDETPQTYRGAL</sequence>
<keyword evidence="16" id="KW-0239">DNA-directed DNA polymerase</keyword>
<dbReference type="InterPro" id="IPR039537">
    <property type="entry name" value="Retrotran_Ty1/copia-like"/>
</dbReference>
<keyword evidence="13" id="KW-0694">RNA-binding</keyword>
<keyword evidence="14" id="KW-0229">DNA integration</keyword>
<evidence type="ECO:0000259" key="21">
    <source>
        <dbReference type="PROSITE" id="PS50994"/>
    </source>
</evidence>
<keyword evidence="8" id="KW-0547">Nucleotide-binding</keyword>
<evidence type="ECO:0000256" key="16">
    <source>
        <dbReference type="ARBA" id="ARBA00022932"/>
    </source>
</evidence>
<evidence type="ECO:0000256" key="15">
    <source>
        <dbReference type="ARBA" id="ARBA00022918"/>
    </source>
</evidence>
<keyword evidence="23" id="KW-1185">Reference proteome</keyword>
<evidence type="ECO:0000256" key="2">
    <source>
        <dbReference type="ARBA" id="ARBA00022578"/>
    </source>
</evidence>
<comment type="catalytic activity">
    <reaction evidence="20">
        <text>DNA(n) + a 2'-deoxyribonucleoside 5'-triphosphate = DNA(n+1) + diphosphate</text>
        <dbReference type="Rhea" id="RHEA:22508"/>
        <dbReference type="Rhea" id="RHEA-COMP:17339"/>
        <dbReference type="Rhea" id="RHEA-COMP:17340"/>
        <dbReference type="ChEBI" id="CHEBI:33019"/>
        <dbReference type="ChEBI" id="CHEBI:61560"/>
        <dbReference type="ChEBI" id="CHEBI:173112"/>
        <dbReference type="EC" id="2.7.7.7"/>
    </reaction>
</comment>
<dbReference type="PROSITE" id="PS50994">
    <property type="entry name" value="INTEGRASE"/>
    <property type="match status" value="1"/>
</dbReference>
<evidence type="ECO:0000256" key="6">
    <source>
        <dbReference type="ARBA" id="ARBA00022722"/>
    </source>
</evidence>
<keyword evidence="15" id="KW-0695">RNA-directed DNA polymerase</keyword>
<keyword evidence="3" id="KW-1188">Viral release from host cell</keyword>
<keyword evidence="16" id="KW-0808">Transferase</keyword>
<evidence type="ECO:0000256" key="3">
    <source>
        <dbReference type="ARBA" id="ARBA00022612"/>
    </source>
</evidence>
<dbReference type="InterPro" id="IPR054722">
    <property type="entry name" value="PolX-like_BBD"/>
</dbReference>
<comment type="caution">
    <text evidence="22">The sequence shown here is derived from an EMBL/GenBank/DDBJ whole genome shotgun (WGS) entry which is preliminary data.</text>
</comment>
<dbReference type="GO" id="GO:0003723">
    <property type="term" value="F:RNA binding"/>
    <property type="evidence" value="ECO:0007669"/>
    <property type="project" value="UniProtKB-KW"/>
</dbReference>
<dbReference type="PANTHER" id="PTHR42648:SF11">
    <property type="entry name" value="TRANSPOSON TY4-P GAG-POL POLYPROTEIN"/>
    <property type="match status" value="1"/>
</dbReference>
<dbReference type="GO" id="GO:0004519">
    <property type="term" value="F:endonuclease activity"/>
    <property type="evidence" value="ECO:0007669"/>
    <property type="project" value="UniProtKB-KW"/>
</dbReference>
<dbReference type="AlphaFoldDB" id="A0A9Q3DG73"/>
<evidence type="ECO:0000256" key="5">
    <source>
        <dbReference type="ARBA" id="ARBA00022695"/>
    </source>
</evidence>
<dbReference type="SUPFAM" id="SSF53098">
    <property type="entry name" value="Ribonuclease H-like"/>
    <property type="match status" value="1"/>
</dbReference>
<dbReference type="GO" id="GO:0008233">
    <property type="term" value="F:peptidase activity"/>
    <property type="evidence" value="ECO:0007669"/>
    <property type="project" value="UniProtKB-KW"/>
</dbReference>
<keyword evidence="11" id="KW-0067">ATP-binding</keyword>
<dbReference type="GO" id="GO:0032196">
    <property type="term" value="P:transposition"/>
    <property type="evidence" value="ECO:0007669"/>
    <property type="project" value="UniProtKB-KW"/>
</dbReference>
<dbReference type="InterPro" id="IPR036397">
    <property type="entry name" value="RNaseH_sf"/>
</dbReference>
<evidence type="ECO:0000256" key="10">
    <source>
        <dbReference type="ARBA" id="ARBA00022801"/>
    </source>
</evidence>
<accession>A0A9Q3DG73</accession>
<dbReference type="InterPro" id="IPR012337">
    <property type="entry name" value="RNaseH-like_sf"/>
</dbReference>
<dbReference type="EMBL" id="AVOT02017006">
    <property type="protein sequence ID" value="MBW0502774.1"/>
    <property type="molecule type" value="Genomic_DNA"/>
</dbReference>
<dbReference type="GO" id="GO:0046872">
    <property type="term" value="F:metal ion binding"/>
    <property type="evidence" value="ECO:0007669"/>
    <property type="project" value="UniProtKB-KW"/>
</dbReference>
<dbReference type="Pfam" id="PF00665">
    <property type="entry name" value="rve"/>
    <property type="match status" value="1"/>
</dbReference>
<dbReference type="GO" id="GO:0003964">
    <property type="term" value="F:RNA-directed DNA polymerase activity"/>
    <property type="evidence" value="ECO:0007669"/>
    <property type="project" value="UniProtKB-KW"/>
</dbReference>
<protein>
    <recommendedName>
        <fullName evidence="21">Integrase catalytic domain-containing protein</fullName>
    </recommendedName>
</protein>
<evidence type="ECO:0000256" key="7">
    <source>
        <dbReference type="ARBA" id="ARBA00022723"/>
    </source>
</evidence>
<dbReference type="OrthoDB" id="2663223at2759"/>
<dbReference type="Proteomes" id="UP000765509">
    <property type="component" value="Unassembled WGS sequence"/>
</dbReference>
<keyword evidence="17" id="KW-0917">Virion maturation</keyword>
<evidence type="ECO:0000256" key="8">
    <source>
        <dbReference type="ARBA" id="ARBA00022741"/>
    </source>
</evidence>
<dbReference type="PANTHER" id="PTHR42648">
    <property type="entry name" value="TRANSPOSASE, PUTATIVE-RELATED"/>
    <property type="match status" value="1"/>
</dbReference>
<proteinExistence type="predicted"/>
<comment type="catalytic activity">
    <reaction evidence="19">
        <text>DNA(n) + a 2'-deoxyribonucleoside 5'-triphosphate = DNA(n+1) + diphosphate</text>
        <dbReference type="Rhea" id="RHEA:22508"/>
        <dbReference type="Rhea" id="RHEA-COMP:17339"/>
        <dbReference type="Rhea" id="RHEA-COMP:17340"/>
        <dbReference type="ChEBI" id="CHEBI:33019"/>
        <dbReference type="ChEBI" id="CHEBI:61560"/>
        <dbReference type="ChEBI" id="CHEBI:173112"/>
        <dbReference type="EC" id="2.7.7.49"/>
    </reaction>
</comment>
<comment type="function">
    <text evidence="1">The aspartyl protease (PR) mediates the proteolytic cleavages of the Gag and Gag-Pol polyproteins after assembly of the VLP.</text>
</comment>
<evidence type="ECO:0000256" key="12">
    <source>
        <dbReference type="ARBA" id="ARBA00022842"/>
    </source>
</evidence>
<dbReference type="InterPro" id="IPR001584">
    <property type="entry name" value="Integrase_cat-core"/>
</dbReference>
<keyword evidence="7" id="KW-0479">Metal-binding</keyword>
<evidence type="ECO:0000256" key="9">
    <source>
        <dbReference type="ARBA" id="ARBA00022759"/>
    </source>
</evidence>
<dbReference type="GO" id="GO:0005634">
    <property type="term" value="C:nucleus"/>
    <property type="evidence" value="ECO:0007669"/>
    <property type="project" value="UniProtKB-ARBA"/>
</dbReference>
<reference evidence="22" key="1">
    <citation type="submission" date="2021-03" db="EMBL/GenBank/DDBJ databases">
        <title>Draft genome sequence of rust myrtle Austropuccinia psidii MF-1, a brazilian biotype.</title>
        <authorList>
            <person name="Quecine M.C."/>
            <person name="Pachon D.M.R."/>
            <person name="Bonatelli M.L."/>
            <person name="Correr F.H."/>
            <person name="Franceschini L.M."/>
            <person name="Leite T.F."/>
            <person name="Margarido G.R.A."/>
            <person name="Almeida C.A."/>
            <person name="Ferrarezi J.A."/>
            <person name="Labate C.A."/>
        </authorList>
    </citation>
    <scope>NUCLEOTIDE SEQUENCE</scope>
    <source>
        <strain evidence="22">MF-1</strain>
    </source>
</reference>
<evidence type="ECO:0000313" key="23">
    <source>
        <dbReference type="Proteomes" id="UP000765509"/>
    </source>
</evidence>
<name>A0A9Q3DG73_9BASI</name>
<evidence type="ECO:0000256" key="19">
    <source>
        <dbReference type="ARBA" id="ARBA00048173"/>
    </source>
</evidence>
<evidence type="ECO:0000256" key="20">
    <source>
        <dbReference type="ARBA" id="ARBA00049244"/>
    </source>
</evidence>
<evidence type="ECO:0000256" key="13">
    <source>
        <dbReference type="ARBA" id="ARBA00022884"/>
    </source>
</evidence>